<evidence type="ECO:0000313" key="2">
    <source>
        <dbReference type="EMBL" id="MDT0566397.1"/>
    </source>
</evidence>
<evidence type="ECO:0000256" key="1">
    <source>
        <dbReference type="SAM" id="Phobius"/>
    </source>
</evidence>
<sequence length="71" mass="7448">MANLSKIADRLDAVMDLMGPVIGVIVLAVGIQTYRDGGSVGWPLAGAGLLVINLLVAWRRLSGCRRPDASS</sequence>
<name>A0ABU2YPZ0_9ACTN</name>
<dbReference type="EMBL" id="JAVRFJ010000002">
    <property type="protein sequence ID" value="MDT0566397.1"/>
    <property type="molecule type" value="Genomic_DNA"/>
</dbReference>
<evidence type="ECO:0000313" key="3">
    <source>
        <dbReference type="Proteomes" id="UP001180737"/>
    </source>
</evidence>
<proteinExistence type="predicted"/>
<comment type="caution">
    <text evidence="2">The sequence shown here is derived from an EMBL/GenBank/DDBJ whole genome shotgun (WGS) entry which is preliminary data.</text>
</comment>
<protein>
    <submittedName>
        <fullName evidence="2">Uncharacterized protein</fullName>
    </submittedName>
</protein>
<reference evidence="2" key="1">
    <citation type="submission" date="2024-05" db="EMBL/GenBank/DDBJ databases">
        <title>30 novel species of actinomycetes from the DSMZ collection.</title>
        <authorList>
            <person name="Nouioui I."/>
        </authorList>
    </citation>
    <scope>NUCLEOTIDE SEQUENCE</scope>
    <source>
        <strain evidence="2">DSM 3412</strain>
    </source>
</reference>
<dbReference type="Proteomes" id="UP001180737">
    <property type="component" value="Unassembled WGS sequence"/>
</dbReference>
<keyword evidence="1" id="KW-0812">Transmembrane</keyword>
<keyword evidence="1" id="KW-0472">Membrane</keyword>
<gene>
    <name evidence="2" type="ORF">RM704_02710</name>
</gene>
<feature type="transmembrane region" description="Helical" evidence="1">
    <location>
        <begin position="40"/>
        <end position="58"/>
    </location>
</feature>
<accession>A0ABU2YPZ0</accession>
<feature type="transmembrane region" description="Helical" evidence="1">
    <location>
        <begin position="12"/>
        <end position="34"/>
    </location>
</feature>
<dbReference type="RefSeq" id="WP_033528017.1">
    <property type="nucleotide sequence ID" value="NZ_JAVRFJ010000002.1"/>
</dbReference>
<keyword evidence="1" id="KW-1133">Transmembrane helix</keyword>
<keyword evidence="3" id="KW-1185">Reference proteome</keyword>
<organism evidence="2 3">
    <name type="scientific">Streptomyces gottesmaniae</name>
    <dbReference type="NCBI Taxonomy" id="3075518"/>
    <lineage>
        <taxon>Bacteria</taxon>
        <taxon>Bacillati</taxon>
        <taxon>Actinomycetota</taxon>
        <taxon>Actinomycetes</taxon>
        <taxon>Kitasatosporales</taxon>
        <taxon>Streptomycetaceae</taxon>
        <taxon>Streptomyces</taxon>
    </lineage>
</organism>